<dbReference type="Proteomes" id="UP000789759">
    <property type="component" value="Unassembled WGS sequence"/>
</dbReference>
<dbReference type="AlphaFoldDB" id="A0A9N8W7D3"/>
<gene>
    <name evidence="1" type="ORF">CPELLU_LOCUS1183</name>
</gene>
<dbReference type="OrthoDB" id="2381952at2759"/>
<name>A0A9N8W7D3_9GLOM</name>
<organism evidence="1 2">
    <name type="scientific">Cetraspora pellucida</name>
    <dbReference type="NCBI Taxonomy" id="1433469"/>
    <lineage>
        <taxon>Eukaryota</taxon>
        <taxon>Fungi</taxon>
        <taxon>Fungi incertae sedis</taxon>
        <taxon>Mucoromycota</taxon>
        <taxon>Glomeromycotina</taxon>
        <taxon>Glomeromycetes</taxon>
        <taxon>Diversisporales</taxon>
        <taxon>Gigasporaceae</taxon>
        <taxon>Cetraspora</taxon>
    </lineage>
</organism>
<accession>A0A9N8W7D3</accession>
<reference evidence="1" key="1">
    <citation type="submission" date="2021-06" db="EMBL/GenBank/DDBJ databases">
        <authorList>
            <person name="Kallberg Y."/>
            <person name="Tangrot J."/>
            <person name="Rosling A."/>
        </authorList>
    </citation>
    <scope>NUCLEOTIDE SEQUENCE</scope>
    <source>
        <strain evidence="1">FL966</strain>
    </source>
</reference>
<protein>
    <submittedName>
        <fullName evidence="1">8716_t:CDS:1</fullName>
    </submittedName>
</protein>
<comment type="caution">
    <text evidence="1">The sequence shown here is derived from an EMBL/GenBank/DDBJ whole genome shotgun (WGS) entry which is preliminary data.</text>
</comment>
<keyword evidence="2" id="KW-1185">Reference proteome</keyword>
<sequence>MKTKWLTNDLFGLSLEKELIYRKLANSLENQNQNWLTSSNTICVVGNKDLRPDVGVWFQRPTHSQKPSQPTCPTSAPYVCHWDSNNNKIWYQLDWNHYITLICGLAIDFNVVLTELV</sequence>
<dbReference type="EMBL" id="CAJVQA010000411">
    <property type="protein sequence ID" value="CAG8473436.1"/>
    <property type="molecule type" value="Genomic_DNA"/>
</dbReference>
<proteinExistence type="predicted"/>
<evidence type="ECO:0000313" key="2">
    <source>
        <dbReference type="Proteomes" id="UP000789759"/>
    </source>
</evidence>
<evidence type="ECO:0000313" key="1">
    <source>
        <dbReference type="EMBL" id="CAG8473436.1"/>
    </source>
</evidence>